<reference evidence="13 14" key="1">
    <citation type="submission" date="2019-06" db="EMBL/GenBank/DDBJ databases">
        <title>Genome sequence of Litorilinea aerophila BAA-2444.</title>
        <authorList>
            <person name="Maclea K.S."/>
            <person name="Maurais E.G."/>
            <person name="Iannazzi L.C."/>
        </authorList>
    </citation>
    <scope>NUCLEOTIDE SEQUENCE [LARGE SCALE GENOMIC DNA]</scope>
    <source>
        <strain evidence="13 14">ATCC BAA-2444</strain>
    </source>
</reference>
<dbReference type="PROSITE" id="PS00136">
    <property type="entry name" value="SUBTILASE_ASP"/>
    <property type="match status" value="1"/>
</dbReference>
<dbReference type="PANTHER" id="PTHR10795">
    <property type="entry name" value="PROPROTEIN CONVERTASE SUBTILISIN/KEXIN"/>
    <property type="match status" value="1"/>
</dbReference>
<name>A0A540V8P3_9CHLR</name>
<feature type="active site" description="Charge relay system" evidence="6 7">
    <location>
        <position position="242"/>
    </location>
</feature>
<sequence>MHCNLFQNDSPAQPLANTGAPLPTQSRVDSPTLSPQSSQRTSLIWLSEERGHDLMSKFLMTFVVVTLVVGDLLALRPLDGALPRAMAATLAEQESPTIFIVQLQEPPLPLYLGQFPGLAATANEVTGRRRLNLESATSQAYLNYLTLSQEAALSTMETRLQRTLKPIFQYRLAVNGFALQLTPAEAALIQTLPGIARVQPEGVSESLTDFGPNQMGAPALWDGSAVAGVGTLGEGVIIGIIDSGINYRHPSFADVGADGYNHTNPRGRFYGVCHPVTGAPYCNDKVIGIYDFTGTTGGLDDDGHGSHIAATAAGNFVDIHYPAPNGPLRRLSGVAPHANLMIYKTSVNNRSSDSAILAAYEQAIADGVDVLNYSISGQGITFWRHAVAQAQLSAHAAGIVVAAAAGNAGPFSSAHMNAMPWVMAVGATTHHRAMPNQLTGLTGGNTAPPSSLWGTGQGPAYGPAPIVHARTAGDPYCAQPFPANTWTQGEIVVCDRGMVALEVKAANLKAGGASYFVLANTPEWGEATLHYQPGFALPVVHLGYHNSQTLRDWLAAGSNHRGSISAPTEILDPAFADRVTWFSSRGPNPVVADILKPDLAAPGAYILAADLATAQEAETYAIKSGTSMATPHAAGAAALLIALHPNWSPAAIQSVLMSTARHGLLLEDGSTASTPFDEGGGRINLPAAAQAGLYLDETAARFQAADPDFGGTPRTLNLASLTNGQCSPRCRWTRTVTSAAAISVTWQISTTAMPEVQVTTVPTSFVLSPGASQVITVDAVVSAGPGSQWYFGAITLTPAIPALAPAHLPLAIRQLHAVYLPAVTAATEGGWVTILREDFEGDFPGSSWKVADPGWARRNCLPYHGSFSGWAVGQEGSSSLPCHAAYPNNAFSEVVYGPFSLTDAADAKVELAYWTNTEGANDVLFWGASVDQVNFYGRRNWGTTNGWQTATFDLTDVFTLGDLRGQPRVWFALQFWSDGAGNLPAGAYVDDVVIRKYITPASAADTRRPGDGAGNGAGNCPVPANGSASCGRGMSIP</sequence>
<dbReference type="Pfam" id="PF17766">
    <property type="entry name" value="fn3_6"/>
    <property type="match status" value="1"/>
</dbReference>
<evidence type="ECO:0000313" key="14">
    <source>
        <dbReference type="Proteomes" id="UP000317371"/>
    </source>
</evidence>
<dbReference type="FunCoup" id="A0A540V8P3">
    <property type="interactions" value="114"/>
</dbReference>
<dbReference type="PRINTS" id="PR00723">
    <property type="entry name" value="SUBTILISIN"/>
</dbReference>
<dbReference type="InterPro" id="IPR000209">
    <property type="entry name" value="Peptidase_S8/S53_dom"/>
</dbReference>
<evidence type="ECO:0000256" key="2">
    <source>
        <dbReference type="ARBA" id="ARBA00022670"/>
    </source>
</evidence>
<feature type="region of interest" description="Disordered" evidence="9">
    <location>
        <begin position="1005"/>
        <end position="1037"/>
    </location>
</feature>
<evidence type="ECO:0000259" key="12">
    <source>
        <dbReference type="Pfam" id="PF17766"/>
    </source>
</evidence>
<protein>
    <submittedName>
        <fullName evidence="13">S8 family serine peptidase</fullName>
    </submittedName>
</protein>
<accession>A0A540V8P3</accession>
<feature type="domain" description="PA" evidence="11">
    <location>
        <begin position="465"/>
        <end position="549"/>
    </location>
</feature>
<dbReference type="EMBL" id="VIGC01000049">
    <property type="protein sequence ID" value="TQE93147.1"/>
    <property type="molecule type" value="Genomic_DNA"/>
</dbReference>
<dbReference type="OrthoDB" id="9798386at2"/>
<keyword evidence="2 7" id="KW-0645">Protease</keyword>
<dbReference type="InterPro" id="IPR023828">
    <property type="entry name" value="Peptidase_S8_Ser-AS"/>
</dbReference>
<evidence type="ECO:0000256" key="6">
    <source>
        <dbReference type="PIRSR" id="PIRSR615500-1"/>
    </source>
</evidence>
<dbReference type="InterPro" id="IPR015500">
    <property type="entry name" value="Peptidase_S8_subtilisin-rel"/>
</dbReference>
<organism evidence="13 14">
    <name type="scientific">Litorilinea aerophila</name>
    <dbReference type="NCBI Taxonomy" id="1204385"/>
    <lineage>
        <taxon>Bacteria</taxon>
        <taxon>Bacillati</taxon>
        <taxon>Chloroflexota</taxon>
        <taxon>Caldilineae</taxon>
        <taxon>Caldilineales</taxon>
        <taxon>Caldilineaceae</taxon>
        <taxon>Litorilinea</taxon>
    </lineage>
</organism>
<feature type="compositionally biased region" description="Polar residues" evidence="9">
    <location>
        <begin position="23"/>
        <end position="40"/>
    </location>
</feature>
<evidence type="ECO:0000256" key="8">
    <source>
        <dbReference type="RuleBase" id="RU003355"/>
    </source>
</evidence>
<dbReference type="PROSITE" id="PS51892">
    <property type="entry name" value="SUBTILASE"/>
    <property type="match status" value="1"/>
</dbReference>
<dbReference type="InterPro" id="IPR003137">
    <property type="entry name" value="PA_domain"/>
</dbReference>
<evidence type="ECO:0000259" key="10">
    <source>
        <dbReference type="Pfam" id="PF00082"/>
    </source>
</evidence>
<evidence type="ECO:0000256" key="5">
    <source>
        <dbReference type="ARBA" id="ARBA00022825"/>
    </source>
</evidence>
<comment type="similarity">
    <text evidence="1 7 8">Belongs to the peptidase S8 family.</text>
</comment>
<keyword evidence="4 7" id="KW-0378">Hydrolase</keyword>
<dbReference type="InterPro" id="IPR045051">
    <property type="entry name" value="SBT"/>
</dbReference>
<evidence type="ECO:0000256" key="1">
    <source>
        <dbReference type="ARBA" id="ARBA00011073"/>
    </source>
</evidence>
<keyword evidence="14" id="KW-1185">Reference proteome</keyword>
<dbReference type="PROSITE" id="PS00138">
    <property type="entry name" value="SUBTILASE_SER"/>
    <property type="match status" value="1"/>
</dbReference>
<proteinExistence type="inferred from homology"/>
<dbReference type="GO" id="GO:0006508">
    <property type="term" value="P:proteolysis"/>
    <property type="evidence" value="ECO:0007669"/>
    <property type="project" value="UniProtKB-KW"/>
</dbReference>
<dbReference type="Proteomes" id="UP000317371">
    <property type="component" value="Unassembled WGS sequence"/>
</dbReference>
<evidence type="ECO:0000256" key="9">
    <source>
        <dbReference type="SAM" id="MobiDB-lite"/>
    </source>
</evidence>
<dbReference type="Gene3D" id="3.40.50.200">
    <property type="entry name" value="Peptidase S8/S53 domain"/>
    <property type="match status" value="1"/>
</dbReference>
<evidence type="ECO:0000256" key="7">
    <source>
        <dbReference type="PROSITE-ProRule" id="PRU01240"/>
    </source>
</evidence>
<evidence type="ECO:0000256" key="4">
    <source>
        <dbReference type="ARBA" id="ARBA00022801"/>
    </source>
</evidence>
<comment type="caution">
    <text evidence="13">The sequence shown here is derived from an EMBL/GenBank/DDBJ whole genome shotgun (WGS) entry which is preliminary data.</text>
</comment>
<evidence type="ECO:0000313" key="13">
    <source>
        <dbReference type="EMBL" id="TQE93147.1"/>
    </source>
</evidence>
<keyword evidence="5 7" id="KW-0720">Serine protease</keyword>
<gene>
    <name evidence="13" type="ORF">FKZ61_22740</name>
</gene>
<feature type="domain" description="Peptidase S8/S53" evidence="10">
    <location>
        <begin position="233"/>
        <end position="662"/>
    </location>
</feature>
<dbReference type="GO" id="GO:0004252">
    <property type="term" value="F:serine-type endopeptidase activity"/>
    <property type="evidence" value="ECO:0007669"/>
    <property type="project" value="UniProtKB-UniRule"/>
</dbReference>
<feature type="compositionally biased region" description="Polar residues" evidence="9">
    <location>
        <begin position="1"/>
        <end position="11"/>
    </location>
</feature>
<keyword evidence="3" id="KW-0732">Signal</keyword>
<dbReference type="SUPFAM" id="SSF52743">
    <property type="entry name" value="Subtilisin-like"/>
    <property type="match status" value="1"/>
</dbReference>
<dbReference type="InterPro" id="IPR036852">
    <property type="entry name" value="Peptidase_S8/S53_dom_sf"/>
</dbReference>
<feature type="active site" description="Charge relay system" evidence="6 7">
    <location>
        <position position="627"/>
    </location>
</feature>
<evidence type="ECO:0000259" key="11">
    <source>
        <dbReference type="Pfam" id="PF02225"/>
    </source>
</evidence>
<feature type="active site" description="Charge relay system" evidence="6 7">
    <location>
        <position position="304"/>
    </location>
</feature>
<dbReference type="AlphaFoldDB" id="A0A540V8P3"/>
<dbReference type="Gene3D" id="3.50.30.30">
    <property type="match status" value="1"/>
</dbReference>
<evidence type="ECO:0000256" key="3">
    <source>
        <dbReference type="ARBA" id="ARBA00022729"/>
    </source>
</evidence>
<dbReference type="Pfam" id="PF00082">
    <property type="entry name" value="Peptidase_S8"/>
    <property type="match status" value="1"/>
</dbReference>
<dbReference type="Pfam" id="PF02225">
    <property type="entry name" value="PA"/>
    <property type="match status" value="1"/>
</dbReference>
<dbReference type="InterPro" id="IPR041469">
    <property type="entry name" value="Subtilisin-like_FN3"/>
</dbReference>
<feature type="region of interest" description="Disordered" evidence="9">
    <location>
        <begin position="1"/>
        <end position="40"/>
    </location>
</feature>
<dbReference type="InParanoid" id="A0A540V8P3"/>
<dbReference type="InterPro" id="IPR023827">
    <property type="entry name" value="Peptidase_S8_Asp-AS"/>
</dbReference>
<feature type="domain" description="Subtilisin-like protease fibronectin type-III" evidence="12">
    <location>
        <begin position="716"/>
        <end position="797"/>
    </location>
</feature>